<evidence type="ECO:0000259" key="1">
    <source>
        <dbReference type="PROSITE" id="PS50181"/>
    </source>
</evidence>
<gene>
    <name evidence="2" type="ORF">KC19_6G188800</name>
</gene>
<proteinExistence type="predicted"/>
<name>A0A8T0HJ46_CERPU</name>
<reference evidence="2 3" key="1">
    <citation type="submission" date="2020-06" db="EMBL/GenBank/DDBJ databases">
        <title>WGS assembly of Ceratodon purpureus strain R40.</title>
        <authorList>
            <person name="Carey S.B."/>
            <person name="Jenkins J."/>
            <person name="Shu S."/>
            <person name="Lovell J.T."/>
            <person name="Sreedasyam A."/>
            <person name="Maumus F."/>
            <person name="Tiley G.P."/>
            <person name="Fernandez-Pozo N."/>
            <person name="Barry K."/>
            <person name="Chen C."/>
            <person name="Wang M."/>
            <person name="Lipzen A."/>
            <person name="Daum C."/>
            <person name="Saski C.A."/>
            <person name="Payton A.C."/>
            <person name="Mcbreen J.C."/>
            <person name="Conrad R.E."/>
            <person name="Kollar L.M."/>
            <person name="Olsson S."/>
            <person name="Huttunen S."/>
            <person name="Landis J.B."/>
            <person name="Wickett N.J."/>
            <person name="Johnson M.G."/>
            <person name="Rensing S.A."/>
            <person name="Grimwood J."/>
            <person name="Schmutz J."/>
            <person name="Mcdaniel S.F."/>
        </authorList>
    </citation>
    <scope>NUCLEOTIDE SEQUENCE [LARGE SCALE GENOMIC DNA]</scope>
    <source>
        <strain evidence="2 3">R40</strain>
    </source>
</reference>
<evidence type="ECO:0000313" key="2">
    <source>
        <dbReference type="EMBL" id="KAG0570809.1"/>
    </source>
</evidence>
<sequence length="418" mass="48322">MASEVMASEVMASKDVEPGELDPRLWGNLPGEVLEAVFARMPTPAICRLRLLSRAWKRKASTYSPFTRLCAELQPSLYALLWEVSSKMPPWETAPYAARFYDASACKWMHPFPLGDVWNLDTDVGIIKAASDGGLVCFASSPPYGEEYTELPRPALVCNPLTGEWRELPLHSELKHLERVEMRVDRRTGDYEIILVAYTRHCYGEAAARRCHGEVYSSRTNAWSGLDLRRVLFTDFFLKYGSYICDITAQKFRPFDIRTVVSEEDLNQLIEYEAHWNNLYVVKKFSSEFAKDWMRNRDGSLVEDNYPDAELLSRYTLSIYEDGTWGFGDGGSAQGGSRAPVVYNLIGLKNWTAMSHWIFSRSFLMFICFPRYCKQLMMIYDMEKGKWHKFDRSERVMLSMHELHSFRLACELRWDARP</sequence>
<evidence type="ECO:0000313" key="3">
    <source>
        <dbReference type="Proteomes" id="UP000822688"/>
    </source>
</evidence>
<dbReference type="PANTHER" id="PTHR31672:SF2">
    <property type="entry name" value="F-BOX DOMAIN-CONTAINING PROTEIN"/>
    <property type="match status" value="1"/>
</dbReference>
<dbReference type="PROSITE" id="PS50181">
    <property type="entry name" value="FBOX"/>
    <property type="match status" value="1"/>
</dbReference>
<dbReference type="AlphaFoldDB" id="A0A8T0HJ46"/>
<dbReference type="InterPro" id="IPR001810">
    <property type="entry name" value="F-box_dom"/>
</dbReference>
<dbReference type="InterPro" id="IPR036047">
    <property type="entry name" value="F-box-like_dom_sf"/>
</dbReference>
<dbReference type="EMBL" id="CM026427">
    <property type="protein sequence ID" value="KAG0570809.1"/>
    <property type="molecule type" value="Genomic_DNA"/>
</dbReference>
<dbReference type="Proteomes" id="UP000822688">
    <property type="component" value="Chromosome 6"/>
</dbReference>
<dbReference type="InterPro" id="IPR050796">
    <property type="entry name" value="SCF_F-box_component"/>
</dbReference>
<comment type="caution">
    <text evidence="2">The sequence shown here is derived from an EMBL/GenBank/DDBJ whole genome shotgun (WGS) entry which is preliminary data.</text>
</comment>
<dbReference type="SUPFAM" id="SSF81383">
    <property type="entry name" value="F-box domain"/>
    <property type="match status" value="1"/>
</dbReference>
<dbReference type="PANTHER" id="PTHR31672">
    <property type="entry name" value="BNACNNG10540D PROTEIN"/>
    <property type="match status" value="1"/>
</dbReference>
<dbReference type="Pfam" id="PF00646">
    <property type="entry name" value="F-box"/>
    <property type="match status" value="1"/>
</dbReference>
<organism evidence="2 3">
    <name type="scientific">Ceratodon purpureus</name>
    <name type="common">Fire moss</name>
    <name type="synonym">Dicranum purpureum</name>
    <dbReference type="NCBI Taxonomy" id="3225"/>
    <lineage>
        <taxon>Eukaryota</taxon>
        <taxon>Viridiplantae</taxon>
        <taxon>Streptophyta</taxon>
        <taxon>Embryophyta</taxon>
        <taxon>Bryophyta</taxon>
        <taxon>Bryophytina</taxon>
        <taxon>Bryopsida</taxon>
        <taxon>Dicranidae</taxon>
        <taxon>Pseudoditrichales</taxon>
        <taxon>Ditrichaceae</taxon>
        <taxon>Ceratodon</taxon>
    </lineage>
</organism>
<keyword evidence="3" id="KW-1185">Reference proteome</keyword>
<protein>
    <recommendedName>
        <fullName evidence="1">F-box domain-containing protein</fullName>
    </recommendedName>
</protein>
<accession>A0A8T0HJ46</accession>
<feature type="domain" description="F-box" evidence="1">
    <location>
        <begin position="23"/>
        <end position="69"/>
    </location>
</feature>
<dbReference type="Gene3D" id="1.20.1280.50">
    <property type="match status" value="1"/>
</dbReference>